<reference evidence="8" key="1">
    <citation type="submission" date="2021-03" db="EMBL/GenBank/DDBJ databases">
        <title>Comparative genomics and phylogenomic investigation of the class Geoglossomycetes provide insights into ecological specialization and systematics.</title>
        <authorList>
            <person name="Melie T."/>
            <person name="Pirro S."/>
            <person name="Miller A.N."/>
            <person name="Quandt A."/>
        </authorList>
    </citation>
    <scope>NUCLEOTIDE SEQUENCE</scope>
    <source>
        <strain evidence="8">GBOQ0MN5Z8</strain>
    </source>
</reference>
<dbReference type="GO" id="GO:0000981">
    <property type="term" value="F:DNA-binding transcription factor activity, RNA polymerase II-specific"/>
    <property type="evidence" value="ECO:0007669"/>
    <property type="project" value="InterPro"/>
</dbReference>
<comment type="caution">
    <text evidence="8">The sequence shown here is derived from an EMBL/GenBank/DDBJ whole genome shotgun (WGS) entry which is preliminary data.</text>
</comment>
<evidence type="ECO:0000256" key="2">
    <source>
        <dbReference type="ARBA" id="ARBA00023015"/>
    </source>
</evidence>
<evidence type="ECO:0000256" key="3">
    <source>
        <dbReference type="ARBA" id="ARBA00023125"/>
    </source>
</evidence>
<evidence type="ECO:0000256" key="6">
    <source>
        <dbReference type="SAM" id="MobiDB-lite"/>
    </source>
</evidence>
<dbReference type="GO" id="GO:0006351">
    <property type="term" value="P:DNA-templated transcription"/>
    <property type="evidence" value="ECO:0007669"/>
    <property type="project" value="InterPro"/>
</dbReference>
<keyword evidence="4" id="KW-0804">Transcription</keyword>
<evidence type="ECO:0000256" key="4">
    <source>
        <dbReference type="ARBA" id="ARBA00023163"/>
    </source>
</evidence>
<evidence type="ECO:0000313" key="9">
    <source>
        <dbReference type="Proteomes" id="UP000698800"/>
    </source>
</evidence>
<dbReference type="AlphaFoldDB" id="A0A9P8IEX6"/>
<sequence length="737" mass="80609">MATAPMTPGQDMASLGLPGNDARPPPSPQQASQSAIDPSHDSSSFIDPTAPRKRSKVSRACDECRRKKVGSNLPELEIRCDATTETGAEQCSSCKRTNVRCQFSRVPMKRGPSKGYIKELADRLNTLENSMVSNEMQYAGIGEDTGSPRASDESSPPPPSHTGAPGSKHPRKRTLSASEDVHGASYLQPLHQQNLPQRSNNDRLPSLGSWSQQDPPRHLPHPASTLHNPQTPQSAPSVPELSHRQSSYRPQYSPNGMTAQPFWNHGPHDVGRRASISLPFEISDTRPSTDPDHSDTILEWDERTVDEYYNLIHPTFPLLPNSKARLRSRLANCPITLREAFLEAFYAAVRSLPSSTSPPPDFQSTRKAVDLITASQFENVATRTMSTNLIFLQTLILMALEADNHGPATMRGQLGLPRAVWLGSAVGLSYYLKLHVIRYRENSSDVDPDSDEKLSRRIWWVLVTLDRWHASSTSSPLLIPDASVVLSPEDHILLGDAGFQLARHLAEVFVSSDDVMAPNRPSAPLIGKILNGEIDRFRESIDSTISSMNLVHLSYWHVKLLLKRHTPASEPHDLLGPAQRIASILNSPSTPITPLNHHFAALAVLTLVELADMPETKDGAWKGIQDLHEALDKRRGFFVREDGVGWDSAVRDLILKKRQQQQSGGSGPLSVSHGGLQHLADLAVGDRGSASTAPSSGGAGSQGGPPPERTPSSPAVFDPTALTRYGYLTALVRDNLR</sequence>
<keyword evidence="9" id="KW-1185">Reference proteome</keyword>
<evidence type="ECO:0000256" key="5">
    <source>
        <dbReference type="ARBA" id="ARBA00023242"/>
    </source>
</evidence>
<feature type="domain" description="Zn(2)-C6 fungal-type" evidence="7">
    <location>
        <begin position="55"/>
        <end position="112"/>
    </location>
</feature>
<dbReference type="InterPro" id="IPR001138">
    <property type="entry name" value="Zn2Cys6_DnaBD"/>
</dbReference>
<feature type="region of interest" description="Disordered" evidence="6">
    <location>
        <begin position="134"/>
        <end position="270"/>
    </location>
</feature>
<dbReference type="SUPFAM" id="SSF57701">
    <property type="entry name" value="Zn2/Cys6 DNA-binding domain"/>
    <property type="match status" value="1"/>
</dbReference>
<feature type="compositionally biased region" description="Polar residues" evidence="6">
    <location>
        <begin position="190"/>
        <end position="214"/>
    </location>
</feature>
<dbReference type="OrthoDB" id="5426978at2759"/>
<evidence type="ECO:0000313" key="8">
    <source>
        <dbReference type="EMBL" id="KAH0545226.1"/>
    </source>
</evidence>
<dbReference type="GO" id="GO:0003677">
    <property type="term" value="F:DNA binding"/>
    <property type="evidence" value="ECO:0007669"/>
    <property type="project" value="UniProtKB-KW"/>
</dbReference>
<feature type="region of interest" description="Disordered" evidence="6">
    <location>
        <begin position="1"/>
        <end position="64"/>
    </location>
</feature>
<accession>A0A9P8IEX6</accession>
<dbReference type="SMART" id="SM00066">
    <property type="entry name" value="GAL4"/>
    <property type="match status" value="1"/>
</dbReference>
<dbReference type="PANTHER" id="PTHR31668">
    <property type="entry name" value="GLUCOSE TRANSPORT TRANSCRIPTION REGULATOR RGT1-RELATED-RELATED"/>
    <property type="match status" value="1"/>
</dbReference>
<dbReference type="Proteomes" id="UP000698800">
    <property type="component" value="Unassembled WGS sequence"/>
</dbReference>
<dbReference type="PANTHER" id="PTHR31668:SF26">
    <property type="entry name" value="GLUCOSE TRANSPORT TRANSCRIPTION REGULATOR RGT1-RELATED"/>
    <property type="match status" value="1"/>
</dbReference>
<evidence type="ECO:0000256" key="1">
    <source>
        <dbReference type="ARBA" id="ARBA00022723"/>
    </source>
</evidence>
<organism evidence="8 9">
    <name type="scientific">Glutinoglossum americanum</name>
    <dbReference type="NCBI Taxonomy" id="1670608"/>
    <lineage>
        <taxon>Eukaryota</taxon>
        <taxon>Fungi</taxon>
        <taxon>Dikarya</taxon>
        <taxon>Ascomycota</taxon>
        <taxon>Pezizomycotina</taxon>
        <taxon>Geoglossomycetes</taxon>
        <taxon>Geoglossales</taxon>
        <taxon>Geoglossaceae</taxon>
        <taxon>Glutinoglossum</taxon>
    </lineage>
</organism>
<dbReference type="InterPro" id="IPR050797">
    <property type="entry name" value="Carb_Metab_Trans_Reg"/>
</dbReference>
<proteinExistence type="predicted"/>
<keyword evidence="1" id="KW-0479">Metal-binding</keyword>
<dbReference type="Pfam" id="PF04082">
    <property type="entry name" value="Fungal_trans"/>
    <property type="match status" value="1"/>
</dbReference>
<dbReference type="InterPro" id="IPR036864">
    <property type="entry name" value="Zn2-C6_fun-type_DNA-bd_sf"/>
</dbReference>
<name>A0A9P8IEX6_9PEZI</name>
<dbReference type="GO" id="GO:0008270">
    <property type="term" value="F:zinc ion binding"/>
    <property type="evidence" value="ECO:0007669"/>
    <property type="project" value="InterPro"/>
</dbReference>
<protein>
    <recommendedName>
        <fullName evidence="7">Zn(2)-C6 fungal-type domain-containing protein</fullName>
    </recommendedName>
</protein>
<keyword evidence="2" id="KW-0805">Transcription regulation</keyword>
<keyword evidence="3" id="KW-0238">DNA-binding</keyword>
<dbReference type="CDD" id="cd12148">
    <property type="entry name" value="fungal_TF_MHR"/>
    <property type="match status" value="1"/>
</dbReference>
<dbReference type="InterPro" id="IPR007219">
    <property type="entry name" value="XnlR_reg_dom"/>
</dbReference>
<feature type="compositionally biased region" description="Polar residues" evidence="6">
    <location>
        <begin position="244"/>
        <end position="258"/>
    </location>
</feature>
<dbReference type="CDD" id="cd00067">
    <property type="entry name" value="GAL4"/>
    <property type="match status" value="1"/>
</dbReference>
<gene>
    <name evidence="8" type="ORF">FGG08_000680</name>
</gene>
<evidence type="ECO:0000259" key="7">
    <source>
        <dbReference type="SMART" id="SM00066"/>
    </source>
</evidence>
<feature type="compositionally biased region" description="Polar residues" evidence="6">
    <location>
        <begin position="225"/>
        <end position="236"/>
    </location>
</feature>
<feature type="region of interest" description="Disordered" evidence="6">
    <location>
        <begin position="686"/>
        <end position="718"/>
    </location>
</feature>
<dbReference type="Gene3D" id="4.10.240.10">
    <property type="entry name" value="Zn(2)-C6 fungal-type DNA-binding domain"/>
    <property type="match status" value="1"/>
</dbReference>
<dbReference type="EMBL" id="JAGHQL010000008">
    <property type="protein sequence ID" value="KAH0545226.1"/>
    <property type="molecule type" value="Genomic_DNA"/>
</dbReference>
<keyword evidence="5" id="KW-0539">Nucleus</keyword>